<dbReference type="Gene3D" id="2.40.50.140">
    <property type="entry name" value="Nucleic acid-binding proteins"/>
    <property type="match status" value="1"/>
</dbReference>
<keyword evidence="8" id="KW-1185">Reference proteome</keyword>
<proteinExistence type="inferred from homology"/>
<sequence length="525" mass="57900">MKNLDARKILHKEQKLTLSIRSFNAEGQGVARFEGITIFVMAALPGELVKAELTLVKKTYAVAKCLEVVKVSAERTKPICTHYGLCGSCALQHMTYAVSLNFKQAKVKAALSSITKLAETQIDSLVKPTLASPKQTNYRNKLVYNFARAETATTAESAVALNKPSYLTNTHDSNTMYNVARSEFVQSNLPFKLGFFAPKSHKVINLDACPAEFEDAALIRQALRHVFSQAEFIEQAKLLKLEPLFYDEATNTGLFKRLMLRYSNLEQATLLTFILNLEAKHYTDKIAEFFREIAANVAKEVKIAGCLVNFQPEATNKIYSNDFKLVAGKASVRENLHVAGWDFSYEIGAADFFQVNPSCAEVLFTTALDNLHLTGSECVYDLYCGTGSISLPLASWAKSVIGIEIVPSAILHAKQNQVLNKLDNVDFYAGDAGELFPKLFKAGKLADVVVVDPPRKGLDHATIDTILAMQAEKVLYVSCDPGSLARDLVDLLKTGMYKLKLVQPVDMFPGSEHVESVVLMSKVTS</sequence>
<feature type="binding site" evidence="4">
    <location>
        <position position="452"/>
    </location>
    <ligand>
        <name>S-adenosyl-L-methionine</name>
        <dbReference type="ChEBI" id="CHEBI:59789"/>
    </ligand>
</feature>
<feature type="active site" description="Nucleophile" evidence="4">
    <location>
        <position position="479"/>
    </location>
</feature>
<evidence type="ECO:0000256" key="1">
    <source>
        <dbReference type="ARBA" id="ARBA00022603"/>
    </source>
</evidence>
<comment type="caution">
    <text evidence="7">The sequence shown here is derived from an EMBL/GenBank/DDBJ whole genome shotgun (WGS) entry which is preliminary data.</text>
</comment>
<dbReference type="AlphaFoldDB" id="A0A133YC12"/>
<keyword evidence="3 4" id="KW-0949">S-adenosyl-L-methionine</keyword>
<dbReference type="PANTHER" id="PTHR11061:SF30">
    <property type="entry name" value="TRNA (URACIL(54)-C(5))-METHYLTRANSFERASE"/>
    <property type="match status" value="1"/>
</dbReference>
<feature type="active site" evidence="5">
    <location>
        <position position="479"/>
    </location>
</feature>
<evidence type="ECO:0000313" key="7">
    <source>
        <dbReference type="EMBL" id="KXB40738.1"/>
    </source>
</evidence>
<feature type="binding site" evidence="4">
    <location>
        <position position="383"/>
    </location>
    <ligand>
        <name>S-adenosyl-L-methionine</name>
        <dbReference type="ChEBI" id="CHEBI:59789"/>
    </ligand>
</feature>
<dbReference type="SUPFAM" id="SSF53335">
    <property type="entry name" value="S-adenosyl-L-methionine-dependent methyltransferases"/>
    <property type="match status" value="1"/>
</dbReference>
<dbReference type="InterPro" id="IPR012340">
    <property type="entry name" value="NA-bd_OB-fold"/>
</dbReference>
<dbReference type="PANTHER" id="PTHR11061">
    <property type="entry name" value="RNA M5U METHYLTRANSFERASE"/>
    <property type="match status" value="1"/>
</dbReference>
<dbReference type="RefSeq" id="WP_066714171.1">
    <property type="nucleotide sequence ID" value="NZ_JARFNM010000001.1"/>
</dbReference>
<organism evidence="7 8">
    <name type="scientific">Amygdalobacter nucleatus</name>
    <dbReference type="NCBI Taxonomy" id="3029274"/>
    <lineage>
        <taxon>Bacteria</taxon>
        <taxon>Bacillati</taxon>
        <taxon>Bacillota</taxon>
        <taxon>Clostridia</taxon>
        <taxon>Eubacteriales</taxon>
        <taxon>Oscillospiraceae</taxon>
        <taxon>Amygdalobacter</taxon>
    </lineage>
</organism>
<dbReference type="InterPro" id="IPR029063">
    <property type="entry name" value="SAM-dependent_MTases_sf"/>
</dbReference>
<evidence type="ECO:0000256" key="2">
    <source>
        <dbReference type="ARBA" id="ARBA00022679"/>
    </source>
</evidence>
<dbReference type="InterPro" id="IPR030390">
    <property type="entry name" value="MeTrfase_TrmA_AS"/>
</dbReference>
<evidence type="ECO:0000256" key="5">
    <source>
        <dbReference type="PROSITE-ProRule" id="PRU10015"/>
    </source>
</evidence>
<protein>
    <submittedName>
        <fullName evidence="7">23S rRNA (Uracil-5-)-methyltransferase RumA</fullName>
    </submittedName>
</protein>
<dbReference type="GO" id="GO:0070041">
    <property type="term" value="F:rRNA (uridine-C5-)-methyltransferase activity"/>
    <property type="evidence" value="ECO:0007669"/>
    <property type="project" value="UniProtKB-ARBA"/>
</dbReference>
<evidence type="ECO:0000313" key="8">
    <source>
        <dbReference type="Proteomes" id="UP000070080"/>
    </source>
</evidence>
<dbReference type="SUPFAM" id="SSF50249">
    <property type="entry name" value="Nucleic acid-binding proteins"/>
    <property type="match status" value="1"/>
</dbReference>
<dbReference type="OrthoDB" id="9804590at2"/>
<dbReference type="GO" id="GO:0070475">
    <property type="term" value="P:rRNA base methylation"/>
    <property type="evidence" value="ECO:0007669"/>
    <property type="project" value="TreeGrafter"/>
</dbReference>
<dbReference type="Gene3D" id="2.40.50.1070">
    <property type="match status" value="1"/>
</dbReference>
<evidence type="ECO:0000259" key="6">
    <source>
        <dbReference type="PROSITE" id="PS50926"/>
    </source>
</evidence>
<dbReference type="Pfam" id="PF05958">
    <property type="entry name" value="tRNA_U5-meth_tr"/>
    <property type="match status" value="1"/>
</dbReference>
<dbReference type="CDD" id="cd02440">
    <property type="entry name" value="AdoMet_MTases"/>
    <property type="match status" value="1"/>
</dbReference>
<gene>
    <name evidence="7" type="ORF">HMPREF1872_00834</name>
</gene>
<dbReference type="PATRIC" id="fig|1497955.3.peg.808"/>
<evidence type="ECO:0000256" key="4">
    <source>
        <dbReference type="PROSITE-ProRule" id="PRU01024"/>
    </source>
</evidence>
<reference evidence="8" key="1">
    <citation type="submission" date="2016-01" db="EMBL/GenBank/DDBJ databases">
        <authorList>
            <person name="Mitreva M."/>
            <person name="Pepin K.H."/>
            <person name="Mihindukulasuriya K.A."/>
            <person name="Fulton R."/>
            <person name="Fronick C."/>
            <person name="O'Laughlin M."/>
            <person name="Miner T."/>
            <person name="Herter B."/>
            <person name="Rosa B.A."/>
            <person name="Cordes M."/>
            <person name="Tomlinson C."/>
            <person name="Wollam A."/>
            <person name="Palsikar V.B."/>
            <person name="Mardis E.R."/>
            <person name="Wilson R.K."/>
        </authorList>
    </citation>
    <scope>NUCLEOTIDE SEQUENCE [LARGE SCALE GENOMIC DNA]</scope>
    <source>
        <strain evidence="8">KA00274</strain>
    </source>
</reference>
<name>A0A133YC12_9FIRM</name>
<dbReference type="EMBL" id="LSCV01000026">
    <property type="protein sequence ID" value="KXB40738.1"/>
    <property type="molecule type" value="Genomic_DNA"/>
</dbReference>
<dbReference type="NCBIfam" id="TIGR00479">
    <property type="entry name" value="rumA"/>
    <property type="match status" value="1"/>
</dbReference>
<dbReference type="STRING" id="1497955.HMPREF1872_00834"/>
<evidence type="ECO:0000256" key="3">
    <source>
        <dbReference type="ARBA" id="ARBA00022691"/>
    </source>
</evidence>
<dbReference type="PROSITE" id="PS50926">
    <property type="entry name" value="TRAM"/>
    <property type="match status" value="1"/>
</dbReference>
<comment type="similarity">
    <text evidence="4">Belongs to the class I-like SAM-binding methyltransferase superfamily. RNA M5U methyltransferase family.</text>
</comment>
<feature type="binding site" evidence="4">
    <location>
        <position position="354"/>
    </location>
    <ligand>
        <name>S-adenosyl-L-methionine</name>
        <dbReference type="ChEBI" id="CHEBI:59789"/>
    </ligand>
</feature>
<dbReference type="PROSITE" id="PS01230">
    <property type="entry name" value="TRMA_1"/>
    <property type="match status" value="1"/>
</dbReference>
<dbReference type="Pfam" id="PF01938">
    <property type="entry name" value="TRAM"/>
    <property type="match status" value="1"/>
</dbReference>
<feature type="domain" description="TRAM" evidence="6">
    <location>
        <begin position="7"/>
        <end position="67"/>
    </location>
</feature>
<dbReference type="Proteomes" id="UP000070080">
    <property type="component" value="Unassembled WGS sequence"/>
</dbReference>
<dbReference type="FunFam" id="3.40.50.150:FF:000009">
    <property type="entry name" value="23S rRNA (Uracil(1939)-C(5))-methyltransferase RlmD"/>
    <property type="match status" value="1"/>
</dbReference>
<accession>A0A133YC12</accession>
<dbReference type="Gene3D" id="3.40.50.150">
    <property type="entry name" value="Vaccinia Virus protein VP39"/>
    <property type="match status" value="1"/>
</dbReference>
<dbReference type="InterPro" id="IPR002792">
    <property type="entry name" value="TRAM_dom"/>
</dbReference>
<dbReference type="FunFam" id="2.40.50.140:FF:000097">
    <property type="entry name" value="23S rRNA (uracil(1939)-C(5))-methyltransferase RlmD"/>
    <property type="match status" value="1"/>
</dbReference>
<feature type="binding site" evidence="4">
    <location>
        <position position="404"/>
    </location>
    <ligand>
        <name>S-adenosyl-L-methionine</name>
        <dbReference type="ChEBI" id="CHEBI:59789"/>
    </ligand>
</feature>
<keyword evidence="1 4" id="KW-0489">Methyltransferase</keyword>
<keyword evidence="2 4" id="KW-0808">Transferase</keyword>
<dbReference type="InterPro" id="IPR010280">
    <property type="entry name" value="U5_MeTrfase_fam"/>
</dbReference>
<dbReference type="PROSITE" id="PS51687">
    <property type="entry name" value="SAM_MT_RNA_M5U"/>
    <property type="match status" value="1"/>
</dbReference>